<dbReference type="Gene3D" id="3.90.215.10">
    <property type="entry name" value="Gamma Fibrinogen, chain A, domain 1"/>
    <property type="match status" value="2"/>
</dbReference>
<dbReference type="InterPro" id="IPR014716">
    <property type="entry name" value="Fibrinogen_a/b/g_C_1"/>
</dbReference>
<dbReference type="InterPro" id="IPR050373">
    <property type="entry name" value="Fibrinogen_C-term_domain"/>
</dbReference>
<dbReference type="InterPro" id="IPR020837">
    <property type="entry name" value="Fibrinogen_CS"/>
</dbReference>
<dbReference type="PROSITE" id="PS00514">
    <property type="entry name" value="FIBRINOGEN_C_1"/>
    <property type="match status" value="1"/>
</dbReference>
<dbReference type="PROSITE" id="PS51406">
    <property type="entry name" value="FIBRINOGEN_C_2"/>
    <property type="match status" value="1"/>
</dbReference>
<keyword evidence="5" id="KW-1185">Reference proteome</keyword>
<proteinExistence type="predicted"/>
<dbReference type="OMA" id="SHCANGW"/>
<dbReference type="PANTHER" id="PTHR19143:SF444">
    <property type="entry name" value="PROTEIN SCABROUS"/>
    <property type="match status" value="1"/>
</dbReference>
<dbReference type="SUPFAM" id="SSF56496">
    <property type="entry name" value="Fibrinogen C-terminal domain-like"/>
    <property type="match status" value="1"/>
</dbReference>
<evidence type="ECO:0000313" key="4">
    <source>
        <dbReference type="EnsemblMetazoa" id="MESCA002586-PA"/>
    </source>
</evidence>
<dbReference type="AlphaFoldDB" id="T1GGR0"/>
<evidence type="ECO:0000256" key="1">
    <source>
        <dbReference type="ARBA" id="ARBA00023157"/>
    </source>
</evidence>
<sequence>MASNLVRDLEHVELEYEALINKLPTDCSQVELGNNNRSGLYLIVPLGHQHPIFSHCANGWTTVQNRYDGSVDFNRSWADYAKGFGTPSGEYWVGNDILHSLTSDNCTKLKIIMKDIYENTWVAEYDYFYIASKADGFVYTSIDVDRDISNTHCAANYEGGWWFSHCQHANLNGRYNLGLTWFDAARNEWIAVKSSQMLITKREKCYEIDEFANKSSSTTPSTVLANENGRPSSV</sequence>
<dbReference type="EnsemblMetazoa" id="MESCA002586-RA">
    <property type="protein sequence ID" value="MESCA002586-PA"/>
    <property type="gene ID" value="MESCA002586"/>
</dbReference>
<dbReference type="EMBL" id="CAQQ02392309">
    <property type="status" value="NOT_ANNOTATED_CDS"/>
    <property type="molecule type" value="Genomic_DNA"/>
</dbReference>
<dbReference type="SMART" id="SM00186">
    <property type="entry name" value="FBG"/>
    <property type="match status" value="1"/>
</dbReference>
<dbReference type="InterPro" id="IPR002181">
    <property type="entry name" value="Fibrinogen_a/b/g_C_dom"/>
</dbReference>
<dbReference type="InterPro" id="IPR036056">
    <property type="entry name" value="Fibrinogen-like_C"/>
</dbReference>
<feature type="region of interest" description="Disordered" evidence="2">
    <location>
        <begin position="214"/>
        <end position="234"/>
    </location>
</feature>
<dbReference type="HOGENOM" id="CLU_038628_6_0_1"/>
<accession>T1GGR0</accession>
<evidence type="ECO:0000313" key="5">
    <source>
        <dbReference type="Proteomes" id="UP000015102"/>
    </source>
</evidence>
<organism evidence="4 5">
    <name type="scientific">Megaselia scalaris</name>
    <name type="common">Humpbacked fly</name>
    <name type="synonym">Phora scalaris</name>
    <dbReference type="NCBI Taxonomy" id="36166"/>
    <lineage>
        <taxon>Eukaryota</taxon>
        <taxon>Metazoa</taxon>
        <taxon>Ecdysozoa</taxon>
        <taxon>Arthropoda</taxon>
        <taxon>Hexapoda</taxon>
        <taxon>Insecta</taxon>
        <taxon>Pterygota</taxon>
        <taxon>Neoptera</taxon>
        <taxon>Endopterygota</taxon>
        <taxon>Diptera</taxon>
        <taxon>Brachycera</taxon>
        <taxon>Muscomorpha</taxon>
        <taxon>Platypezoidea</taxon>
        <taxon>Phoridae</taxon>
        <taxon>Megaseliini</taxon>
        <taxon>Megaselia</taxon>
    </lineage>
</organism>
<evidence type="ECO:0000256" key="2">
    <source>
        <dbReference type="SAM" id="MobiDB-lite"/>
    </source>
</evidence>
<dbReference type="Proteomes" id="UP000015102">
    <property type="component" value="Unassembled WGS sequence"/>
</dbReference>
<name>T1GGR0_MEGSC</name>
<feature type="domain" description="Fibrinogen C-terminal" evidence="3">
    <location>
        <begin position="18"/>
        <end position="203"/>
    </location>
</feature>
<reference evidence="5" key="1">
    <citation type="submission" date="2013-02" db="EMBL/GenBank/DDBJ databases">
        <authorList>
            <person name="Hughes D."/>
        </authorList>
    </citation>
    <scope>NUCLEOTIDE SEQUENCE</scope>
    <source>
        <strain>Durham</strain>
        <strain evidence="5">NC isolate 2 -- Noor lab</strain>
    </source>
</reference>
<dbReference type="STRING" id="36166.T1GGR0"/>
<dbReference type="GO" id="GO:0005615">
    <property type="term" value="C:extracellular space"/>
    <property type="evidence" value="ECO:0007669"/>
    <property type="project" value="TreeGrafter"/>
</dbReference>
<keyword evidence="1" id="KW-1015">Disulfide bond</keyword>
<reference evidence="4" key="2">
    <citation type="submission" date="2015-06" db="UniProtKB">
        <authorList>
            <consortium name="EnsemblMetazoa"/>
        </authorList>
    </citation>
    <scope>IDENTIFICATION</scope>
</reference>
<dbReference type="Pfam" id="PF00147">
    <property type="entry name" value="Fibrinogen_C"/>
    <property type="match status" value="1"/>
</dbReference>
<evidence type="ECO:0000259" key="3">
    <source>
        <dbReference type="PROSITE" id="PS51406"/>
    </source>
</evidence>
<dbReference type="PANTHER" id="PTHR19143">
    <property type="entry name" value="FIBRINOGEN/TENASCIN/ANGIOPOEITIN"/>
    <property type="match status" value="1"/>
</dbReference>
<protein>
    <recommendedName>
        <fullName evidence="3">Fibrinogen C-terminal domain-containing protein</fullName>
    </recommendedName>
</protein>